<dbReference type="Proteomes" id="UP000663864">
    <property type="component" value="Unassembled WGS sequence"/>
</dbReference>
<evidence type="ECO:0000313" key="1">
    <source>
        <dbReference type="EMBL" id="CAF0993778.1"/>
    </source>
</evidence>
<evidence type="ECO:0000313" key="2">
    <source>
        <dbReference type="Proteomes" id="UP000663864"/>
    </source>
</evidence>
<proteinExistence type="predicted"/>
<dbReference type="EMBL" id="CAJNOT010000472">
    <property type="protein sequence ID" value="CAF0993778.1"/>
    <property type="molecule type" value="Genomic_DNA"/>
</dbReference>
<protein>
    <submittedName>
        <fullName evidence="1">Uncharacterized protein</fullName>
    </submittedName>
</protein>
<comment type="caution">
    <text evidence="1">The sequence shown here is derived from an EMBL/GenBank/DDBJ whole genome shotgun (WGS) entry which is preliminary data.</text>
</comment>
<reference evidence="1" key="1">
    <citation type="submission" date="2021-02" db="EMBL/GenBank/DDBJ databases">
        <authorList>
            <person name="Nowell W R."/>
        </authorList>
    </citation>
    <scope>NUCLEOTIDE SEQUENCE</scope>
</reference>
<dbReference type="AlphaFoldDB" id="A0A814GAF1"/>
<sequence>MLNFEKLRFLIVKTGMEIDSTVCSLPKQKLFDNTCQYLTIHVSAVVDVNHLWIQRLDRETNIQLKQINDLLSKLLIRLLSRSIELE</sequence>
<accession>A0A814GAF1</accession>
<gene>
    <name evidence="1" type="ORF">ZHD862_LOCUS12158</name>
</gene>
<name>A0A814GAF1_9BILA</name>
<organism evidence="1 2">
    <name type="scientific">Rotaria sordida</name>
    <dbReference type="NCBI Taxonomy" id="392033"/>
    <lineage>
        <taxon>Eukaryota</taxon>
        <taxon>Metazoa</taxon>
        <taxon>Spiralia</taxon>
        <taxon>Gnathifera</taxon>
        <taxon>Rotifera</taxon>
        <taxon>Eurotatoria</taxon>
        <taxon>Bdelloidea</taxon>
        <taxon>Philodinida</taxon>
        <taxon>Philodinidae</taxon>
        <taxon>Rotaria</taxon>
    </lineage>
</organism>